<dbReference type="PANTHER" id="PTHR28663:SF1">
    <property type="entry name" value="CILIA- AND FLAGELLA- ASSOCIATED PROTEIN 210"/>
    <property type="match status" value="1"/>
</dbReference>
<evidence type="ECO:0000256" key="2">
    <source>
        <dbReference type="SAM" id="Coils"/>
    </source>
</evidence>
<dbReference type="InterPro" id="IPR039986">
    <property type="entry name" value="CFAP210"/>
</dbReference>
<keyword evidence="1 2" id="KW-0175">Coiled coil</keyword>
<name>A0A7S2MT23_9EUKA</name>
<accession>A0A7S2MT23</accession>
<dbReference type="Pfam" id="PF13868">
    <property type="entry name" value="TPH"/>
    <property type="match status" value="1"/>
</dbReference>
<organism evidence="4">
    <name type="scientific">Haptolina brevifila</name>
    <dbReference type="NCBI Taxonomy" id="156173"/>
    <lineage>
        <taxon>Eukaryota</taxon>
        <taxon>Haptista</taxon>
        <taxon>Haptophyta</taxon>
        <taxon>Prymnesiophyceae</taxon>
        <taxon>Prymnesiales</taxon>
        <taxon>Prymnesiaceae</taxon>
        <taxon>Haptolina</taxon>
    </lineage>
</organism>
<feature type="coiled-coil region" evidence="2">
    <location>
        <begin position="338"/>
        <end position="365"/>
    </location>
</feature>
<gene>
    <name evidence="4" type="ORF">CBRE1094_LOCUS29101</name>
</gene>
<dbReference type="PANTHER" id="PTHR28663">
    <property type="entry name" value="COILED-COIL DOMAIN-CONTAINING PROTEIN 173"/>
    <property type="match status" value="1"/>
</dbReference>
<protein>
    <recommendedName>
        <fullName evidence="3">Trichohyalin-plectin-homology domain-containing protein</fullName>
    </recommendedName>
</protein>
<evidence type="ECO:0000259" key="3">
    <source>
        <dbReference type="Pfam" id="PF13868"/>
    </source>
</evidence>
<dbReference type="InterPro" id="IPR043597">
    <property type="entry name" value="TPH_dom"/>
</dbReference>
<proteinExistence type="predicted"/>
<feature type="domain" description="Trichohyalin-plectin-homology" evidence="3">
    <location>
        <begin position="135"/>
        <end position="476"/>
    </location>
</feature>
<evidence type="ECO:0000256" key="1">
    <source>
        <dbReference type="ARBA" id="ARBA00023054"/>
    </source>
</evidence>
<feature type="coiled-coil region" evidence="2">
    <location>
        <begin position="212"/>
        <end position="269"/>
    </location>
</feature>
<sequence length="497" mass="58690">MPFRGRIAYPSYVDKSLFGNPHEATIRMAQSMPAGLKDSVVISGSELSSMAVRSKIGPPEPTAKQLDRERLHALSNARKAKWPNTIEANRARKDREREEKLEAEEKLRLEIDREEEALQAEKRRLAIERANKMLYDSTDRVKSLHSKLMLADVMEERERQIELKARIRAREVEADERWYQKSQDAIRRMDAEEDMRDEEEMNKRAQVGRVRQQQIEHQLDVQAEKIAEMKREGEAMKAMAIADAEAEQRQRLEEMEREQRARAEVIEANNYLLKKKAEDLQLQEQEEARMLQYAANKERDLLERRDREEARFRERQSWRQQLIDRQIAKLTDMNAATNKRLEAQAAEVQAKAAAARDKLDEQKKTELLVMHMTRQQQMRWKKEKKAQEQADDHYYAGELKTLNAKLREEEAMAIRDKFERNKKRDEFLLKQMADKVEVQEEEKEQEIFEAEMTKQWGQDDDAIFDQYAQMCLDEYVALGKNPKPIEIVMKKIKSRVD</sequence>
<evidence type="ECO:0000313" key="4">
    <source>
        <dbReference type="EMBL" id="CAD9500583.1"/>
    </source>
</evidence>
<dbReference type="EMBL" id="HBGU01053266">
    <property type="protein sequence ID" value="CAD9500583.1"/>
    <property type="molecule type" value="Transcribed_RNA"/>
</dbReference>
<dbReference type="AlphaFoldDB" id="A0A7S2MT23"/>
<reference evidence="4" key="1">
    <citation type="submission" date="2021-01" db="EMBL/GenBank/DDBJ databases">
        <authorList>
            <person name="Corre E."/>
            <person name="Pelletier E."/>
            <person name="Niang G."/>
            <person name="Scheremetjew M."/>
            <person name="Finn R."/>
            <person name="Kale V."/>
            <person name="Holt S."/>
            <person name="Cochrane G."/>
            <person name="Meng A."/>
            <person name="Brown T."/>
            <person name="Cohen L."/>
        </authorList>
    </citation>
    <scope>NUCLEOTIDE SEQUENCE</scope>
    <source>
        <strain evidence="4">UTEX LB 985</strain>
    </source>
</reference>
<feature type="coiled-coil region" evidence="2">
    <location>
        <begin position="86"/>
        <end position="131"/>
    </location>
</feature>